<gene>
    <name evidence="2" type="ORF">H8S11_13275</name>
</gene>
<evidence type="ECO:0000313" key="2">
    <source>
        <dbReference type="EMBL" id="MBC5723773.1"/>
    </source>
</evidence>
<dbReference type="Proteomes" id="UP000628736">
    <property type="component" value="Unassembled WGS sequence"/>
</dbReference>
<evidence type="ECO:0000256" key="1">
    <source>
        <dbReference type="SAM" id="Coils"/>
    </source>
</evidence>
<protein>
    <submittedName>
        <fullName evidence="2">Uncharacterized protein</fullName>
    </submittedName>
</protein>
<dbReference type="RefSeq" id="WP_186853468.1">
    <property type="nucleotide sequence ID" value="NZ_JACOPO010000014.1"/>
</dbReference>
<evidence type="ECO:0000313" key="3">
    <source>
        <dbReference type="Proteomes" id="UP000628736"/>
    </source>
</evidence>
<sequence length="723" mass="77811">MSEVAQRLAQADANVDELSRKLERLRVNPSASEDAKRLEESLRAAEKRLEELQAAAASTKSQISDLSAQTTGGFAKAGTRLKSFAKQLGSGVTGAAKKAGQAAGWLKEKITALGREKGFDKAGKSAQRFSTRLKSIVAGALFFNIISRGLTALTQQIGKYLTANQRFSDALSGIKSNLLTAFQPIYDTVMPALNTLMEGLERVTAQMAAFIAYVFGTTAQQAQENADALYDQANATEEVGKEAKKAEKYLASFDTVERIGKEEAGSGNTVSGPKFDTDFSKVELPQWLKDFWKVFQDSWEQYGATTLQAFRDALSSIGELLSAIGASFMQVWTGGQGLDFLNLIQQGLQVILGIVGDIASAVMAAWNSGTGQAVLDALFYMLNSIWKLIISVGQSFREAWNDGSGVEICNTILDIIRNIFEIVGNLANRIREAWEENNNGVAIWSAILDIVQDILDSFDEITAATSEWATQLDLTGIVEGVRSFLEALEPLIDLLLGGFSWAWENILLPLANWVIEDAAPAAINVLTEAIKGLFDVLQELQPIFMNIWEIVRPVAEFLGKAFVQHLVALAGGIEIICTAIAAFLDLLNQLADLAFQFGQWVGGGISSLLGIGSGKNARTAAIYTQRDIMSAYPHLASGAVISPNSEFLAVLGDQRSGTNIETPLATMKQAFMEAISEMGGVGGETAVNITFDGSLAQLARILEPKISVESARKGPSLVSGGVF</sequence>
<keyword evidence="3" id="KW-1185">Reference proteome</keyword>
<keyword evidence="1" id="KW-0175">Coiled coil</keyword>
<dbReference type="AlphaFoldDB" id="A0A8J6M807"/>
<name>A0A8J6M807_9FIRM</name>
<dbReference type="SUPFAM" id="SSF48371">
    <property type="entry name" value="ARM repeat"/>
    <property type="match status" value="1"/>
</dbReference>
<accession>A0A8J6M807</accession>
<proteinExistence type="predicted"/>
<reference evidence="2" key="1">
    <citation type="submission" date="2020-08" db="EMBL/GenBank/DDBJ databases">
        <title>Genome public.</title>
        <authorList>
            <person name="Liu C."/>
            <person name="Sun Q."/>
        </authorList>
    </citation>
    <scope>NUCLEOTIDE SEQUENCE</scope>
    <source>
        <strain evidence="2">NSJ-23</strain>
    </source>
</reference>
<feature type="coiled-coil region" evidence="1">
    <location>
        <begin position="1"/>
        <end position="69"/>
    </location>
</feature>
<organism evidence="2 3">
    <name type="scientific">Flintibacter hominis</name>
    <dbReference type="NCBI Taxonomy" id="2763048"/>
    <lineage>
        <taxon>Bacteria</taxon>
        <taxon>Bacillati</taxon>
        <taxon>Bacillota</taxon>
        <taxon>Clostridia</taxon>
        <taxon>Eubacteriales</taxon>
        <taxon>Flintibacter</taxon>
    </lineage>
</organism>
<comment type="caution">
    <text evidence="2">The sequence shown here is derived from an EMBL/GenBank/DDBJ whole genome shotgun (WGS) entry which is preliminary data.</text>
</comment>
<dbReference type="EMBL" id="JACOPO010000014">
    <property type="protein sequence ID" value="MBC5723773.1"/>
    <property type="molecule type" value="Genomic_DNA"/>
</dbReference>
<dbReference type="InterPro" id="IPR016024">
    <property type="entry name" value="ARM-type_fold"/>
</dbReference>